<dbReference type="PANTHER" id="PTHR43757:SF2">
    <property type="entry name" value="AMINOMETHYLTRANSFERASE, MITOCHONDRIAL"/>
    <property type="match status" value="1"/>
</dbReference>
<dbReference type="GO" id="GO:0006546">
    <property type="term" value="P:glycine catabolic process"/>
    <property type="evidence" value="ECO:0007669"/>
    <property type="project" value="InterPro"/>
</dbReference>
<dbReference type="GO" id="GO:0005829">
    <property type="term" value="C:cytosol"/>
    <property type="evidence" value="ECO:0007669"/>
    <property type="project" value="TreeGrafter"/>
</dbReference>
<gene>
    <name evidence="9" type="ORF">MNBD_GAMMA19-153</name>
</gene>
<comment type="catalytic activity">
    <reaction evidence="6">
        <text>N(6)-[(R)-S(8)-aminomethyldihydrolipoyl]-L-lysyl-[protein] + (6S)-5,6,7,8-tetrahydrofolate = N(6)-[(R)-dihydrolipoyl]-L-lysyl-[protein] + (6R)-5,10-methylene-5,6,7,8-tetrahydrofolate + NH4(+)</text>
        <dbReference type="Rhea" id="RHEA:16945"/>
        <dbReference type="Rhea" id="RHEA-COMP:10475"/>
        <dbReference type="Rhea" id="RHEA-COMP:10492"/>
        <dbReference type="ChEBI" id="CHEBI:15636"/>
        <dbReference type="ChEBI" id="CHEBI:28938"/>
        <dbReference type="ChEBI" id="CHEBI:57453"/>
        <dbReference type="ChEBI" id="CHEBI:83100"/>
        <dbReference type="ChEBI" id="CHEBI:83143"/>
        <dbReference type="EC" id="2.1.2.10"/>
    </reaction>
</comment>
<evidence type="ECO:0000256" key="5">
    <source>
        <dbReference type="ARBA" id="ARBA00031395"/>
    </source>
</evidence>
<dbReference type="Gene3D" id="3.30.1360.120">
    <property type="entry name" value="Probable tRNA modification gtpase trme, domain 1"/>
    <property type="match status" value="1"/>
</dbReference>
<protein>
    <recommendedName>
        <fullName evidence="2">aminomethyltransferase</fullName>
        <ecNumber evidence="2">2.1.2.10</ecNumber>
    </recommendedName>
    <alternativeName>
        <fullName evidence="5">Glycine cleavage system T protein</fullName>
    </alternativeName>
</protein>
<dbReference type="InterPro" id="IPR006222">
    <property type="entry name" value="GCVT_N"/>
</dbReference>
<reference evidence="9" key="1">
    <citation type="submission" date="2018-06" db="EMBL/GenBank/DDBJ databases">
        <authorList>
            <person name="Zhirakovskaya E."/>
        </authorList>
    </citation>
    <scope>NUCLEOTIDE SEQUENCE</scope>
</reference>
<feature type="domain" description="Aminomethyltransferase C-terminal" evidence="8">
    <location>
        <begin position="299"/>
        <end position="370"/>
    </location>
</feature>
<dbReference type="GO" id="GO:0005960">
    <property type="term" value="C:glycine cleavage complex"/>
    <property type="evidence" value="ECO:0007669"/>
    <property type="project" value="InterPro"/>
</dbReference>
<comment type="similarity">
    <text evidence="1">Belongs to the GcvT family.</text>
</comment>
<dbReference type="PANTHER" id="PTHR43757">
    <property type="entry name" value="AMINOMETHYLTRANSFERASE"/>
    <property type="match status" value="1"/>
</dbReference>
<keyword evidence="3" id="KW-0032">Aminotransferase</keyword>
<dbReference type="NCBIfam" id="TIGR00528">
    <property type="entry name" value="gcvT"/>
    <property type="match status" value="1"/>
</dbReference>
<dbReference type="FunFam" id="4.10.1250.10:FF:000001">
    <property type="entry name" value="Aminomethyltransferase"/>
    <property type="match status" value="1"/>
</dbReference>
<proteinExistence type="inferred from homology"/>
<evidence type="ECO:0000259" key="8">
    <source>
        <dbReference type="Pfam" id="PF08669"/>
    </source>
</evidence>
<dbReference type="Gene3D" id="2.40.30.110">
    <property type="entry name" value="Aminomethyltransferase beta-barrel domains"/>
    <property type="match status" value="1"/>
</dbReference>
<dbReference type="FunFam" id="3.30.70.1400:FF:000001">
    <property type="entry name" value="Aminomethyltransferase"/>
    <property type="match status" value="1"/>
</dbReference>
<dbReference type="GO" id="GO:0008168">
    <property type="term" value="F:methyltransferase activity"/>
    <property type="evidence" value="ECO:0007669"/>
    <property type="project" value="UniProtKB-KW"/>
</dbReference>
<dbReference type="InterPro" id="IPR027266">
    <property type="entry name" value="TrmE/GcvT-like"/>
</dbReference>
<dbReference type="InterPro" id="IPR022903">
    <property type="entry name" value="GcvT_bac"/>
</dbReference>
<dbReference type="GO" id="GO:0008483">
    <property type="term" value="F:transaminase activity"/>
    <property type="evidence" value="ECO:0007669"/>
    <property type="project" value="UniProtKB-KW"/>
</dbReference>
<evidence type="ECO:0000256" key="3">
    <source>
        <dbReference type="ARBA" id="ARBA00022576"/>
    </source>
</evidence>
<evidence type="ECO:0000256" key="6">
    <source>
        <dbReference type="ARBA" id="ARBA00047665"/>
    </source>
</evidence>
<dbReference type="InterPro" id="IPR028896">
    <property type="entry name" value="GcvT/YgfZ/DmdA"/>
</dbReference>
<organism evidence="9">
    <name type="scientific">hydrothermal vent metagenome</name>
    <dbReference type="NCBI Taxonomy" id="652676"/>
    <lineage>
        <taxon>unclassified sequences</taxon>
        <taxon>metagenomes</taxon>
        <taxon>ecological metagenomes</taxon>
    </lineage>
</organism>
<dbReference type="Pfam" id="PF01571">
    <property type="entry name" value="GCV_T"/>
    <property type="match status" value="1"/>
</dbReference>
<keyword evidence="9" id="KW-0489">Methyltransferase</keyword>
<dbReference type="NCBIfam" id="NF001567">
    <property type="entry name" value="PRK00389.1"/>
    <property type="match status" value="1"/>
</dbReference>
<feature type="domain" description="GCVT N-terminal" evidence="7">
    <location>
        <begin position="16"/>
        <end position="275"/>
    </location>
</feature>
<dbReference type="InterPro" id="IPR029043">
    <property type="entry name" value="GcvT/YgfZ_C"/>
</dbReference>
<dbReference type="GO" id="GO:0004047">
    <property type="term" value="F:aminomethyltransferase activity"/>
    <property type="evidence" value="ECO:0007669"/>
    <property type="project" value="UniProtKB-EC"/>
</dbReference>
<dbReference type="Pfam" id="PF08669">
    <property type="entry name" value="GCV_T_C"/>
    <property type="match status" value="1"/>
</dbReference>
<keyword evidence="4 9" id="KW-0808">Transferase</keyword>
<dbReference type="SUPFAM" id="SSF101790">
    <property type="entry name" value="Aminomethyltransferase beta-barrel domain"/>
    <property type="match status" value="1"/>
</dbReference>
<name>A0A3B1ARN4_9ZZZZ</name>
<dbReference type="EC" id="2.1.2.10" evidence="2"/>
<evidence type="ECO:0000313" key="9">
    <source>
        <dbReference type="EMBL" id="VAX00870.1"/>
    </source>
</evidence>
<dbReference type="SUPFAM" id="SSF103025">
    <property type="entry name" value="Folate-binding domain"/>
    <property type="match status" value="1"/>
</dbReference>
<evidence type="ECO:0000256" key="2">
    <source>
        <dbReference type="ARBA" id="ARBA00012616"/>
    </source>
</evidence>
<dbReference type="InterPro" id="IPR013977">
    <property type="entry name" value="GcvT_C"/>
</dbReference>
<accession>A0A3B1ARN4</accession>
<dbReference type="PIRSF" id="PIRSF006487">
    <property type="entry name" value="GcvT"/>
    <property type="match status" value="1"/>
</dbReference>
<evidence type="ECO:0000259" key="7">
    <source>
        <dbReference type="Pfam" id="PF01571"/>
    </source>
</evidence>
<dbReference type="AlphaFoldDB" id="A0A3B1ARN4"/>
<evidence type="ECO:0000256" key="1">
    <source>
        <dbReference type="ARBA" id="ARBA00008609"/>
    </source>
</evidence>
<dbReference type="HAMAP" id="MF_00259">
    <property type="entry name" value="GcvT"/>
    <property type="match status" value="1"/>
</dbReference>
<sequence>MSSSPSATLSPARTPLYAQHLVAGAKMVDFAGWKMPIHYGSQLEEHHQVRNDAGMFDVSHMVVLDLTGSSITDFLRYLLANDVARIQTPGKALYSCLLNERGGVIDDLIIYFMAEDRYRMVVNAATRDKDLAWVRQQALNANKKKKCNVEIRERDDLAMIAVQGPNARDKAHAALGTDIDAARELKPFFAADCNDSKGDLFVARTGYTGEDGYEIILPAEQAGATWKALLAAGVKPIGLGARDTLRLEAGMNLYGQDMNEDISPLEAGLSWTVAFTPEDRDFIGRAALTQQKTDGPANKLVGLILEDRGVLRAHQKVNTEHGEGETTSGSFSPTLGKSIALARVPTAATEHCQVEIRGKQLAARIVKYPFARNGKSLFD</sequence>
<dbReference type="EMBL" id="UOFV01000226">
    <property type="protein sequence ID" value="VAX00870.1"/>
    <property type="molecule type" value="Genomic_DNA"/>
</dbReference>
<dbReference type="Gene3D" id="3.30.70.1400">
    <property type="entry name" value="Aminomethyltransferase beta-barrel domains"/>
    <property type="match status" value="1"/>
</dbReference>
<dbReference type="GO" id="GO:0032259">
    <property type="term" value="P:methylation"/>
    <property type="evidence" value="ECO:0007669"/>
    <property type="project" value="UniProtKB-KW"/>
</dbReference>
<evidence type="ECO:0000256" key="4">
    <source>
        <dbReference type="ARBA" id="ARBA00022679"/>
    </source>
</evidence>
<dbReference type="Gene3D" id="4.10.1250.10">
    <property type="entry name" value="Aminomethyltransferase fragment"/>
    <property type="match status" value="1"/>
</dbReference>
<dbReference type="InterPro" id="IPR006223">
    <property type="entry name" value="GcvT"/>
</dbReference>